<evidence type="ECO:0000313" key="3">
    <source>
        <dbReference type="Proteomes" id="UP000746471"/>
    </source>
</evidence>
<proteinExistence type="predicted"/>
<keyword evidence="3" id="KW-1185">Reference proteome</keyword>
<sequence>MNLERIQRISVWLRVKMADERGEYGMGTVISIAIGLIVTSFIILPELRNFSTTIMDKMDTWWANTVVKDIFPTTIPTTVTTTP</sequence>
<gene>
    <name evidence="2" type="ORF">KHM83_07670</name>
</gene>
<keyword evidence="1" id="KW-0812">Transmembrane</keyword>
<name>A0ABS5PN17_9FIRM</name>
<organism evidence="2 3">
    <name type="scientific">Fusibacter paucivorans</name>
    <dbReference type="NCBI Taxonomy" id="76009"/>
    <lineage>
        <taxon>Bacteria</taxon>
        <taxon>Bacillati</taxon>
        <taxon>Bacillota</taxon>
        <taxon>Clostridia</taxon>
        <taxon>Eubacteriales</taxon>
        <taxon>Eubacteriales Family XII. Incertae Sedis</taxon>
        <taxon>Fusibacter</taxon>
    </lineage>
</organism>
<comment type="caution">
    <text evidence="2">The sequence shown here is derived from an EMBL/GenBank/DDBJ whole genome shotgun (WGS) entry which is preliminary data.</text>
</comment>
<keyword evidence="1" id="KW-1133">Transmembrane helix</keyword>
<protein>
    <submittedName>
        <fullName evidence="2">Uncharacterized protein</fullName>
    </submittedName>
</protein>
<reference evidence="2 3" key="1">
    <citation type="submission" date="2021-05" db="EMBL/GenBank/DDBJ databases">
        <title>Fusibacter ferrireducens sp. nov., an anaerobic, sulfur- and Fe-reducing bacterium isolated from the mangrove sediment.</title>
        <authorList>
            <person name="Qiu D."/>
        </authorList>
    </citation>
    <scope>NUCLEOTIDE SEQUENCE [LARGE SCALE GENOMIC DNA]</scope>
    <source>
        <strain evidence="2 3">DSM 12116</strain>
    </source>
</reference>
<accession>A0ABS5PN17</accession>
<keyword evidence="1" id="KW-0472">Membrane</keyword>
<feature type="transmembrane region" description="Helical" evidence="1">
    <location>
        <begin position="24"/>
        <end position="44"/>
    </location>
</feature>
<evidence type="ECO:0000256" key="1">
    <source>
        <dbReference type="SAM" id="Phobius"/>
    </source>
</evidence>
<dbReference type="Proteomes" id="UP000746471">
    <property type="component" value="Unassembled WGS sequence"/>
</dbReference>
<evidence type="ECO:0000313" key="2">
    <source>
        <dbReference type="EMBL" id="MBS7526550.1"/>
    </source>
</evidence>
<dbReference type="RefSeq" id="WP_213236412.1">
    <property type="nucleotide sequence ID" value="NZ_JAHBCL010000011.1"/>
</dbReference>
<dbReference type="EMBL" id="JAHBCL010000011">
    <property type="protein sequence ID" value="MBS7526550.1"/>
    <property type="molecule type" value="Genomic_DNA"/>
</dbReference>